<comment type="caution">
    <text evidence="1">The sequence shown here is derived from an EMBL/GenBank/DDBJ whole genome shotgun (WGS) entry which is preliminary data.</text>
</comment>
<proteinExistence type="predicted"/>
<dbReference type="EMBL" id="JAYMYQ010000001">
    <property type="protein sequence ID" value="KAK7362006.1"/>
    <property type="molecule type" value="Genomic_DNA"/>
</dbReference>
<name>A0AAN9MY03_CANGL</name>
<keyword evidence="2" id="KW-1185">Reference proteome</keyword>
<sequence>MNFPYASIEARGTTLVAMATSGHVLDDSYCRGGGNKGLYMTRMLVEDSVSILAKHFMFAGSLERTQGVKPSGLALATRVLSSGQRPCYFSLKWSWSPKLIS</sequence>
<protein>
    <submittedName>
        <fullName evidence="1">Uncharacterized protein</fullName>
    </submittedName>
</protein>
<evidence type="ECO:0000313" key="1">
    <source>
        <dbReference type="EMBL" id="KAK7362006.1"/>
    </source>
</evidence>
<reference evidence="1 2" key="1">
    <citation type="submission" date="2024-01" db="EMBL/GenBank/DDBJ databases">
        <title>The genomes of 5 underutilized Papilionoideae crops provide insights into root nodulation and disease resistanc.</title>
        <authorList>
            <person name="Jiang F."/>
        </authorList>
    </citation>
    <scope>NUCLEOTIDE SEQUENCE [LARGE SCALE GENOMIC DNA]</scope>
    <source>
        <strain evidence="1">LVBAO_FW01</strain>
        <tissue evidence="1">Leaves</tissue>
    </source>
</reference>
<organism evidence="1 2">
    <name type="scientific">Canavalia gladiata</name>
    <name type="common">Sword bean</name>
    <name type="synonym">Dolichos gladiatus</name>
    <dbReference type="NCBI Taxonomy" id="3824"/>
    <lineage>
        <taxon>Eukaryota</taxon>
        <taxon>Viridiplantae</taxon>
        <taxon>Streptophyta</taxon>
        <taxon>Embryophyta</taxon>
        <taxon>Tracheophyta</taxon>
        <taxon>Spermatophyta</taxon>
        <taxon>Magnoliopsida</taxon>
        <taxon>eudicotyledons</taxon>
        <taxon>Gunneridae</taxon>
        <taxon>Pentapetalae</taxon>
        <taxon>rosids</taxon>
        <taxon>fabids</taxon>
        <taxon>Fabales</taxon>
        <taxon>Fabaceae</taxon>
        <taxon>Papilionoideae</taxon>
        <taxon>50 kb inversion clade</taxon>
        <taxon>NPAAA clade</taxon>
        <taxon>indigoferoid/millettioid clade</taxon>
        <taxon>Phaseoleae</taxon>
        <taxon>Canavalia</taxon>
    </lineage>
</organism>
<dbReference type="AlphaFoldDB" id="A0AAN9MY03"/>
<evidence type="ECO:0000313" key="2">
    <source>
        <dbReference type="Proteomes" id="UP001367508"/>
    </source>
</evidence>
<dbReference type="Proteomes" id="UP001367508">
    <property type="component" value="Unassembled WGS sequence"/>
</dbReference>
<gene>
    <name evidence="1" type="ORF">VNO77_04103</name>
</gene>
<accession>A0AAN9MY03</accession>